<comment type="subcellular location">
    <subcellularLocation>
        <location evidence="1 6">Membrane</location>
        <topology evidence="1 6">Multi-pass membrane protein</topology>
    </subcellularLocation>
</comment>
<feature type="transmembrane region" description="Helical" evidence="6">
    <location>
        <begin position="215"/>
        <end position="235"/>
    </location>
</feature>
<name>A0AAD7LVV3_QUISA</name>
<dbReference type="GO" id="GO:0016020">
    <property type="term" value="C:membrane"/>
    <property type="evidence" value="ECO:0007669"/>
    <property type="project" value="UniProtKB-SubCell"/>
</dbReference>
<accession>A0AAD7LVV3</accession>
<feature type="transmembrane region" description="Helical" evidence="6">
    <location>
        <begin position="183"/>
        <end position="203"/>
    </location>
</feature>
<evidence type="ECO:0000313" key="9">
    <source>
        <dbReference type="Proteomes" id="UP001163823"/>
    </source>
</evidence>
<keyword evidence="3 6" id="KW-0812">Transmembrane</keyword>
<evidence type="ECO:0000256" key="5">
    <source>
        <dbReference type="ARBA" id="ARBA00023136"/>
    </source>
</evidence>
<evidence type="ECO:0000256" key="2">
    <source>
        <dbReference type="ARBA" id="ARBA00007635"/>
    </source>
</evidence>
<comment type="caution">
    <text evidence="8">The sequence shown here is derived from an EMBL/GenBank/DDBJ whole genome shotgun (WGS) entry which is preliminary data.</text>
</comment>
<comment type="similarity">
    <text evidence="2 6">Belongs to the drug/metabolite transporter (DMT) superfamily. Plant drug/metabolite exporter (P-DME) (TC 2.A.7.4) family.</text>
</comment>
<organism evidence="8 9">
    <name type="scientific">Quillaja saponaria</name>
    <name type="common">Soap bark tree</name>
    <dbReference type="NCBI Taxonomy" id="32244"/>
    <lineage>
        <taxon>Eukaryota</taxon>
        <taxon>Viridiplantae</taxon>
        <taxon>Streptophyta</taxon>
        <taxon>Embryophyta</taxon>
        <taxon>Tracheophyta</taxon>
        <taxon>Spermatophyta</taxon>
        <taxon>Magnoliopsida</taxon>
        <taxon>eudicotyledons</taxon>
        <taxon>Gunneridae</taxon>
        <taxon>Pentapetalae</taxon>
        <taxon>rosids</taxon>
        <taxon>fabids</taxon>
        <taxon>Fabales</taxon>
        <taxon>Quillajaceae</taxon>
        <taxon>Quillaja</taxon>
    </lineage>
</organism>
<keyword evidence="9" id="KW-1185">Reference proteome</keyword>
<evidence type="ECO:0000256" key="1">
    <source>
        <dbReference type="ARBA" id="ARBA00004141"/>
    </source>
</evidence>
<feature type="transmembrane region" description="Helical" evidence="6">
    <location>
        <begin position="110"/>
        <end position="127"/>
    </location>
</feature>
<protein>
    <recommendedName>
        <fullName evidence="6">WAT1-related protein</fullName>
    </recommendedName>
</protein>
<sequence>MGVVKKLFLWSQVVLSMLLVQLFATGMQLLSKVILNQGTFIFALMAYRHVVAAVCVAPFAFYFERGVALKKLRWSVWFWLFINALAGITAAMGLYYYGLRDTSATYSTNFLNLIPICTFIASTLFGMEKLGLKTWPGRIKTLGAILCVAGALTTSLYKGKGFYIHHHSHDHSHTSAVASKSNWTRGTLFLVGSCLSYSTWYMVQVKVHKIFPSKYWVTMLTCIIASVQATVAGLCLDRRKSAWSLDWNLQLLTIFYSGALGHSCYILHNIMGNLSSRADLSPNVQSSDSNFCGHIRSFHTWRSDQSWNLAGNGSDHSWFVLILVGEEKGAKELA</sequence>
<keyword evidence="5 6" id="KW-0472">Membrane</keyword>
<feature type="domain" description="EamA" evidence="7">
    <location>
        <begin position="14"/>
        <end position="154"/>
    </location>
</feature>
<evidence type="ECO:0000259" key="7">
    <source>
        <dbReference type="Pfam" id="PF00892"/>
    </source>
</evidence>
<evidence type="ECO:0000256" key="4">
    <source>
        <dbReference type="ARBA" id="ARBA00022989"/>
    </source>
</evidence>
<gene>
    <name evidence="8" type="ORF">O6P43_014900</name>
</gene>
<evidence type="ECO:0000256" key="6">
    <source>
        <dbReference type="RuleBase" id="RU363077"/>
    </source>
</evidence>
<feature type="transmembrane region" description="Helical" evidence="6">
    <location>
        <begin position="247"/>
        <end position="267"/>
    </location>
</feature>
<dbReference type="Pfam" id="PF00892">
    <property type="entry name" value="EamA"/>
    <property type="match status" value="1"/>
</dbReference>
<evidence type="ECO:0000256" key="3">
    <source>
        <dbReference type="ARBA" id="ARBA00022692"/>
    </source>
</evidence>
<proteinExistence type="inferred from homology"/>
<dbReference type="SUPFAM" id="SSF103481">
    <property type="entry name" value="Multidrug resistance efflux transporter EmrE"/>
    <property type="match status" value="1"/>
</dbReference>
<feature type="transmembrane region" description="Helical" evidence="6">
    <location>
        <begin position="40"/>
        <end position="63"/>
    </location>
</feature>
<feature type="transmembrane region" description="Helical" evidence="6">
    <location>
        <begin position="75"/>
        <end position="98"/>
    </location>
</feature>
<feature type="transmembrane region" description="Helical" evidence="6">
    <location>
        <begin position="139"/>
        <end position="157"/>
    </location>
</feature>
<dbReference type="EMBL" id="JARAOO010000006">
    <property type="protein sequence ID" value="KAJ7965212.1"/>
    <property type="molecule type" value="Genomic_DNA"/>
</dbReference>
<reference evidence="8" key="1">
    <citation type="journal article" date="2023" name="Science">
        <title>Elucidation of the pathway for biosynthesis of saponin adjuvants from the soapbark tree.</title>
        <authorList>
            <person name="Reed J."/>
            <person name="Orme A."/>
            <person name="El-Demerdash A."/>
            <person name="Owen C."/>
            <person name="Martin L.B.B."/>
            <person name="Misra R.C."/>
            <person name="Kikuchi S."/>
            <person name="Rejzek M."/>
            <person name="Martin A.C."/>
            <person name="Harkess A."/>
            <person name="Leebens-Mack J."/>
            <person name="Louveau T."/>
            <person name="Stephenson M.J."/>
            <person name="Osbourn A."/>
        </authorList>
    </citation>
    <scope>NUCLEOTIDE SEQUENCE</scope>
    <source>
        <strain evidence="8">S10</strain>
    </source>
</reference>
<keyword evidence="4 6" id="KW-1133">Transmembrane helix</keyword>
<dbReference type="InterPro" id="IPR030184">
    <property type="entry name" value="WAT1-related"/>
</dbReference>
<dbReference type="InterPro" id="IPR037185">
    <property type="entry name" value="EmrE-like"/>
</dbReference>
<dbReference type="GO" id="GO:0022857">
    <property type="term" value="F:transmembrane transporter activity"/>
    <property type="evidence" value="ECO:0007669"/>
    <property type="project" value="InterPro"/>
</dbReference>
<dbReference type="AlphaFoldDB" id="A0AAD7LVV3"/>
<dbReference type="Proteomes" id="UP001163823">
    <property type="component" value="Chromosome 6"/>
</dbReference>
<dbReference type="PANTHER" id="PTHR31218">
    <property type="entry name" value="WAT1-RELATED PROTEIN"/>
    <property type="match status" value="1"/>
</dbReference>
<evidence type="ECO:0000313" key="8">
    <source>
        <dbReference type="EMBL" id="KAJ7965212.1"/>
    </source>
</evidence>
<dbReference type="KEGG" id="qsa:O6P43_014900"/>
<dbReference type="InterPro" id="IPR000620">
    <property type="entry name" value="EamA_dom"/>
</dbReference>